<protein>
    <recommendedName>
        <fullName evidence="2">Ricin B lectin domain-containing protein</fullName>
    </recommendedName>
</protein>
<evidence type="ECO:0000313" key="1">
    <source>
        <dbReference type="EMBL" id="AFK37776.1"/>
    </source>
</evidence>
<organism evidence="1">
    <name type="scientific">Lotus japonicus</name>
    <name type="common">Lotus corniculatus var. japonicus</name>
    <dbReference type="NCBI Taxonomy" id="34305"/>
    <lineage>
        <taxon>Eukaryota</taxon>
        <taxon>Viridiplantae</taxon>
        <taxon>Streptophyta</taxon>
        <taxon>Embryophyta</taxon>
        <taxon>Tracheophyta</taxon>
        <taxon>Spermatophyta</taxon>
        <taxon>Magnoliopsida</taxon>
        <taxon>eudicotyledons</taxon>
        <taxon>Gunneridae</taxon>
        <taxon>Pentapetalae</taxon>
        <taxon>rosids</taxon>
        <taxon>fabids</taxon>
        <taxon>Fabales</taxon>
        <taxon>Fabaceae</taxon>
        <taxon>Papilionoideae</taxon>
        <taxon>50 kb inversion clade</taxon>
        <taxon>NPAAA clade</taxon>
        <taxon>Hologalegina</taxon>
        <taxon>robinioid clade</taxon>
        <taxon>Loteae</taxon>
        <taxon>Lotus</taxon>
    </lineage>
</organism>
<dbReference type="PANTHER" id="PTHR31263:SF44">
    <property type="entry name" value="OS04G0481200 PROTEIN"/>
    <property type="match status" value="1"/>
</dbReference>
<evidence type="ECO:0008006" key="2">
    <source>
        <dbReference type="Google" id="ProtNLM"/>
    </source>
</evidence>
<dbReference type="EMBL" id="BT137981">
    <property type="protein sequence ID" value="AFK37776.1"/>
    <property type="molecule type" value="mRNA"/>
</dbReference>
<sequence>MPAKLSIICSGPNNKWEMISDSKLHLSFKVNNGFSVCLDVDENNNIVTNFCKCLSRDVKCDPGSQWFKLIDSGRRSMSTTSALSMLNLPDLLWKPLSSS</sequence>
<accession>I3SBY4</accession>
<proteinExistence type="evidence at transcript level"/>
<dbReference type="AlphaFoldDB" id="I3SBY4"/>
<name>I3SBY4_LOTJA</name>
<reference evidence="1" key="1">
    <citation type="submission" date="2012-05" db="EMBL/GenBank/DDBJ databases">
        <authorList>
            <person name="Krishnakumar V."/>
            <person name="Cheung F."/>
            <person name="Xiao Y."/>
            <person name="Chan A."/>
            <person name="Moskal W.A."/>
            <person name="Town C.D."/>
        </authorList>
    </citation>
    <scope>NUCLEOTIDE SEQUENCE</scope>
</reference>
<dbReference type="PANTHER" id="PTHR31263">
    <property type="entry name" value="CELLULASE FAMILY PROTEIN (AFU_ORTHOLOGUE AFUA_5G14560)"/>
    <property type="match status" value="1"/>
</dbReference>